<keyword evidence="1" id="KW-0106">Calcium</keyword>
<evidence type="ECO:0000259" key="3">
    <source>
        <dbReference type="PROSITE" id="PS50222"/>
    </source>
</evidence>
<protein>
    <submittedName>
        <fullName evidence="4">Ankyrin-2</fullName>
    </submittedName>
</protein>
<feature type="domain" description="EF-hand" evidence="3">
    <location>
        <begin position="27"/>
        <end position="62"/>
    </location>
</feature>
<evidence type="ECO:0000313" key="4">
    <source>
        <dbReference type="EMBL" id="CAK9013604.1"/>
    </source>
</evidence>
<proteinExistence type="predicted"/>
<dbReference type="Proteomes" id="UP001642464">
    <property type="component" value="Unassembled WGS sequence"/>
</dbReference>
<feature type="region of interest" description="Disordered" evidence="2">
    <location>
        <begin position="220"/>
        <end position="241"/>
    </location>
</feature>
<comment type="caution">
    <text evidence="4">The sequence shown here is derived from an EMBL/GenBank/DDBJ whole genome shotgun (WGS) entry which is preliminary data.</text>
</comment>
<keyword evidence="5" id="KW-1185">Reference proteome</keyword>
<evidence type="ECO:0000256" key="1">
    <source>
        <dbReference type="ARBA" id="ARBA00022837"/>
    </source>
</evidence>
<organism evidence="4 5">
    <name type="scientific">Durusdinium trenchii</name>
    <dbReference type="NCBI Taxonomy" id="1381693"/>
    <lineage>
        <taxon>Eukaryota</taxon>
        <taxon>Sar</taxon>
        <taxon>Alveolata</taxon>
        <taxon>Dinophyceae</taxon>
        <taxon>Suessiales</taxon>
        <taxon>Symbiodiniaceae</taxon>
        <taxon>Durusdinium</taxon>
    </lineage>
</organism>
<sequence length="241" mass="26987">MLTIKYPAFQGLPEEERHAMYEQKKKRRAQFVEELFDHYDVSKTGYLCKDELQNALKEIGLAFDDGSVQGMLQRRGRKEKPDDALTIQRSEFPDVVREAGDAGTGRREDEDKDGVRNRLRRIGQEPLHGDRALMFLGKTSPAGWALRVRNLCPYALRGCQILQNVCNNPEFNPEYMEAWMDYHGGPVRDVEGVAAAAAAVAPTAEGGLCVRLDAVDPPGERPRRRGFGGGRMESGSFSDGW</sequence>
<accession>A0ABP0JGS0</accession>
<dbReference type="Gene3D" id="1.10.238.10">
    <property type="entry name" value="EF-hand"/>
    <property type="match status" value="1"/>
</dbReference>
<name>A0ABP0JGS0_9DINO</name>
<evidence type="ECO:0000313" key="5">
    <source>
        <dbReference type="Proteomes" id="UP001642464"/>
    </source>
</evidence>
<dbReference type="PROSITE" id="PS00018">
    <property type="entry name" value="EF_HAND_1"/>
    <property type="match status" value="1"/>
</dbReference>
<dbReference type="InterPro" id="IPR011992">
    <property type="entry name" value="EF-hand-dom_pair"/>
</dbReference>
<dbReference type="EMBL" id="CAXAMM010007224">
    <property type="protein sequence ID" value="CAK9013604.1"/>
    <property type="molecule type" value="Genomic_DNA"/>
</dbReference>
<dbReference type="SUPFAM" id="SSF47473">
    <property type="entry name" value="EF-hand"/>
    <property type="match status" value="1"/>
</dbReference>
<gene>
    <name evidence="4" type="ORF">SCF082_LOCUS12000</name>
</gene>
<dbReference type="PROSITE" id="PS50222">
    <property type="entry name" value="EF_HAND_2"/>
    <property type="match status" value="1"/>
</dbReference>
<reference evidence="4 5" key="1">
    <citation type="submission" date="2024-02" db="EMBL/GenBank/DDBJ databases">
        <authorList>
            <person name="Chen Y."/>
            <person name="Shah S."/>
            <person name="Dougan E. K."/>
            <person name="Thang M."/>
            <person name="Chan C."/>
        </authorList>
    </citation>
    <scope>NUCLEOTIDE SEQUENCE [LARGE SCALE GENOMIC DNA]</scope>
</reference>
<dbReference type="Pfam" id="PF13405">
    <property type="entry name" value="EF-hand_6"/>
    <property type="match status" value="1"/>
</dbReference>
<dbReference type="InterPro" id="IPR018247">
    <property type="entry name" value="EF_Hand_1_Ca_BS"/>
</dbReference>
<evidence type="ECO:0000256" key="2">
    <source>
        <dbReference type="SAM" id="MobiDB-lite"/>
    </source>
</evidence>
<dbReference type="InterPro" id="IPR002048">
    <property type="entry name" value="EF_hand_dom"/>
</dbReference>